<dbReference type="InterPro" id="IPR055245">
    <property type="entry name" value="HTH_proteobacteria"/>
</dbReference>
<dbReference type="Pfam" id="PF14090">
    <property type="entry name" value="HTH_39"/>
    <property type="match status" value="1"/>
</dbReference>
<dbReference type="EMBL" id="JACOPG010000001">
    <property type="protein sequence ID" value="MBC5685592.1"/>
    <property type="molecule type" value="Genomic_DNA"/>
</dbReference>
<organism evidence="2 3">
    <name type="scientific">Roseburia lenta</name>
    <dbReference type="NCBI Taxonomy" id="2763061"/>
    <lineage>
        <taxon>Bacteria</taxon>
        <taxon>Bacillati</taxon>
        <taxon>Bacillota</taxon>
        <taxon>Clostridia</taxon>
        <taxon>Lachnospirales</taxon>
        <taxon>Lachnospiraceae</taxon>
        <taxon>Roseburia</taxon>
    </lineage>
</organism>
<evidence type="ECO:0000259" key="1">
    <source>
        <dbReference type="Pfam" id="PF14090"/>
    </source>
</evidence>
<sequence>MTQCEQIIDYLKDHVGITTKEAMEELGVYRLASRIHDLKEEGYEFEKITREERNRYGKKTTFTEYRLKKGVEK</sequence>
<evidence type="ECO:0000313" key="2">
    <source>
        <dbReference type="EMBL" id="MBC5685592.1"/>
    </source>
</evidence>
<dbReference type="RefSeq" id="WP_186853846.1">
    <property type="nucleotide sequence ID" value="NZ_JACOPG010000001.1"/>
</dbReference>
<reference evidence="2 3" key="1">
    <citation type="submission" date="2020-08" db="EMBL/GenBank/DDBJ databases">
        <title>Genome public.</title>
        <authorList>
            <person name="Liu C."/>
            <person name="Sun Q."/>
        </authorList>
    </citation>
    <scope>NUCLEOTIDE SEQUENCE [LARGE SCALE GENOMIC DNA]</scope>
    <source>
        <strain evidence="2 3">NSJ-9</strain>
    </source>
</reference>
<protein>
    <submittedName>
        <fullName evidence="2">Helix-turn-helix domain-containing protein</fullName>
    </submittedName>
</protein>
<feature type="domain" description="Winged helix-turn-helix" evidence="1">
    <location>
        <begin position="2"/>
        <end position="69"/>
    </location>
</feature>
<keyword evidence="3" id="KW-1185">Reference proteome</keyword>
<accession>A0ABR7GDU2</accession>
<proteinExistence type="predicted"/>
<gene>
    <name evidence="2" type="ORF">H8R94_03000</name>
</gene>
<evidence type="ECO:0000313" key="3">
    <source>
        <dbReference type="Proteomes" id="UP000643810"/>
    </source>
</evidence>
<dbReference type="Proteomes" id="UP000643810">
    <property type="component" value="Unassembled WGS sequence"/>
</dbReference>
<comment type="caution">
    <text evidence="2">The sequence shown here is derived from an EMBL/GenBank/DDBJ whole genome shotgun (WGS) entry which is preliminary data.</text>
</comment>
<name>A0ABR7GDU2_9FIRM</name>